<dbReference type="EMBL" id="JAAVJL010000001">
    <property type="protein sequence ID" value="NMF57709.1"/>
    <property type="molecule type" value="Genomic_DNA"/>
</dbReference>
<organism evidence="3 4">
    <name type="scientific">Pseudanabaena yagii GIHE-NHR1</name>
    <dbReference type="NCBI Taxonomy" id="2722753"/>
    <lineage>
        <taxon>Bacteria</taxon>
        <taxon>Bacillati</taxon>
        <taxon>Cyanobacteriota</taxon>
        <taxon>Cyanophyceae</taxon>
        <taxon>Pseudanabaenales</taxon>
        <taxon>Pseudanabaenaceae</taxon>
        <taxon>Pseudanabaena</taxon>
        <taxon>Pseudanabaena yagii</taxon>
    </lineage>
</organism>
<gene>
    <name evidence="3" type="ORF">HC246_06685</name>
</gene>
<evidence type="ECO:0000256" key="1">
    <source>
        <dbReference type="ARBA" id="ARBA00023125"/>
    </source>
</evidence>
<sequence>MTNLESPLMRLRTLRRCSQQELAKAIGVSRQTISNWENGREEPKLKLSQYKALCLALGLDSINQLPDSFAPQPINSSLEQTPN</sequence>
<comment type="caution">
    <text evidence="3">The sequence shown here is derived from an EMBL/GenBank/DDBJ whole genome shotgun (WGS) entry which is preliminary data.</text>
</comment>
<dbReference type="Proteomes" id="UP000738376">
    <property type="component" value="Unassembled WGS sequence"/>
</dbReference>
<dbReference type="SMART" id="SM00530">
    <property type="entry name" value="HTH_XRE"/>
    <property type="match status" value="1"/>
</dbReference>
<dbReference type="SUPFAM" id="SSF47413">
    <property type="entry name" value="lambda repressor-like DNA-binding domains"/>
    <property type="match status" value="1"/>
</dbReference>
<evidence type="ECO:0000313" key="3">
    <source>
        <dbReference type="EMBL" id="NMF57709.1"/>
    </source>
</evidence>
<dbReference type="InterPro" id="IPR001387">
    <property type="entry name" value="Cro/C1-type_HTH"/>
</dbReference>
<dbReference type="PROSITE" id="PS50943">
    <property type="entry name" value="HTH_CROC1"/>
    <property type="match status" value="1"/>
</dbReference>
<dbReference type="Pfam" id="PF01381">
    <property type="entry name" value="HTH_3"/>
    <property type="match status" value="1"/>
</dbReference>
<dbReference type="PANTHER" id="PTHR46558:SF4">
    <property type="entry name" value="DNA-BIDING PHAGE PROTEIN"/>
    <property type="match status" value="1"/>
</dbReference>
<keyword evidence="1" id="KW-0238">DNA-binding</keyword>
<proteinExistence type="predicted"/>
<dbReference type="InterPro" id="IPR010982">
    <property type="entry name" value="Lambda_DNA-bd_dom_sf"/>
</dbReference>
<dbReference type="PANTHER" id="PTHR46558">
    <property type="entry name" value="TRACRIPTIONAL REGULATORY PROTEIN-RELATED-RELATED"/>
    <property type="match status" value="1"/>
</dbReference>
<dbReference type="Gene3D" id="1.10.260.40">
    <property type="entry name" value="lambda repressor-like DNA-binding domains"/>
    <property type="match status" value="1"/>
</dbReference>
<protein>
    <submittedName>
        <fullName evidence="3">Helix-turn-helix transcriptional regulator</fullName>
    </submittedName>
</protein>
<dbReference type="CDD" id="cd00093">
    <property type="entry name" value="HTH_XRE"/>
    <property type="match status" value="1"/>
</dbReference>
<evidence type="ECO:0000259" key="2">
    <source>
        <dbReference type="PROSITE" id="PS50943"/>
    </source>
</evidence>
<dbReference type="RefSeq" id="WP_169362705.1">
    <property type="nucleotide sequence ID" value="NZ_JAAVJL010000001.1"/>
</dbReference>
<feature type="domain" description="HTH cro/C1-type" evidence="2">
    <location>
        <begin position="8"/>
        <end position="65"/>
    </location>
</feature>
<keyword evidence="4" id="KW-1185">Reference proteome</keyword>
<accession>A0ABX1LNK3</accession>
<reference evidence="3 4" key="1">
    <citation type="submission" date="2020-03" db="EMBL/GenBank/DDBJ databases">
        <title>Draft Genome Sequence of 2-Methylisoborneol Producing Pseudanabaena yagii Strain GIHE-NHR1 Isolated from North Han River in South Korea.</title>
        <authorList>
            <person name="Jeong J."/>
        </authorList>
    </citation>
    <scope>NUCLEOTIDE SEQUENCE [LARGE SCALE GENOMIC DNA]</scope>
    <source>
        <strain evidence="3 4">GIHE-NHR1</strain>
    </source>
</reference>
<evidence type="ECO:0000313" key="4">
    <source>
        <dbReference type="Proteomes" id="UP000738376"/>
    </source>
</evidence>
<name>A0ABX1LNK3_9CYAN</name>